<evidence type="ECO:0000256" key="1">
    <source>
        <dbReference type="ARBA" id="ARBA00023015"/>
    </source>
</evidence>
<dbReference type="Gene3D" id="1.10.10.10">
    <property type="entry name" value="Winged helix-like DNA-binding domain superfamily/Winged helix DNA-binding domain"/>
    <property type="match status" value="1"/>
</dbReference>
<accession>A0ABQ3LXA5</accession>
<dbReference type="InterPro" id="IPR036513">
    <property type="entry name" value="STAS_dom_sf"/>
</dbReference>
<evidence type="ECO:0000256" key="2">
    <source>
        <dbReference type="ARBA" id="ARBA00023163"/>
    </source>
</evidence>
<dbReference type="InterPro" id="IPR036388">
    <property type="entry name" value="WH-like_DNA-bd_sf"/>
</dbReference>
<dbReference type="Gene3D" id="3.30.450.40">
    <property type="match status" value="1"/>
</dbReference>
<proteinExistence type="predicted"/>
<dbReference type="PROSITE" id="PS50921">
    <property type="entry name" value="ANTAR"/>
    <property type="match status" value="1"/>
</dbReference>
<dbReference type="InterPro" id="IPR029016">
    <property type="entry name" value="GAF-like_dom_sf"/>
</dbReference>
<dbReference type="Gene3D" id="3.30.750.24">
    <property type="entry name" value="STAS domain"/>
    <property type="match status" value="1"/>
</dbReference>
<dbReference type="SUPFAM" id="SSF55781">
    <property type="entry name" value="GAF domain-like"/>
    <property type="match status" value="1"/>
</dbReference>
<dbReference type="InterPro" id="IPR011006">
    <property type="entry name" value="CheY-like_superfamily"/>
</dbReference>
<keyword evidence="6" id="KW-1185">Reference proteome</keyword>
<dbReference type="SUPFAM" id="SSF52172">
    <property type="entry name" value="CheY-like"/>
    <property type="match status" value="1"/>
</dbReference>
<dbReference type="Proteomes" id="UP000635387">
    <property type="component" value="Unassembled WGS sequence"/>
</dbReference>
<sequence>MEHQEVGITPFNVESALVLSFSGVISAETGPNLAARLADVVAVLPPPPLVVLDLRRVIELSASGACVLADFVRDRAGNDIRFAAVLDIGSVASGTLRRQIPGDVLPVYASVDAAISADETDAEALIGDLDVQLAALTRVLLEADTVEQALRQVVAAAVAVLPHARVISVTLRDSAGRFSTPVQTDSVAAELDRIQYATGSGPCVDVARPESPGYVLAQDLTGPTAWPQFSAVATAHGYGSVLSTALQPLTRPAEVGGALNIYSHRHGFTSDDRHRALLLATHATLVLVRTSDVEIADLKFGQLHRAIESRDVIGQAKGILMARQGLTAGEAFDLLRRTSQDLNVKLADIAATLAERHDELDAFEGEPTQ</sequence>
<comment type="caution">
    <text evidence="5">The sequence shown here is derived from an EMBL/GenBank/DDBJ whole genome shotgun (WGS) entry which is preliminary data.</text>
</comment>
<dbReference type="PROSITE" id="PS50801">
    <property type="entry name" value="STAS"/>
    <property type="match status" value="1"/>
</dbReference>
<dbReference type="RefSeq" id="WP_229908001.1">
    <property type="nucleotide sequence ID" value="NZ_BNAY01000007.1"/>
</dbReference>
<reference evidence="6" key="1">
    <citation type="journal article" date="2019" name="Int. J. Syst. Evol. Microbiol.">
        <title>The Global Catalogue of Microorganisms (GCM) 10K type strain sequencing project: providing services to taxonomists for standard genome sequencing and annotation.</title>
        <authorList>
            <consortium name="The Broad Institute Genomics Platform"/>
            <consortium name="The Broad Institute Genome Sequencing Center for Infectious Disease"/>
            <person name="Wu L."/>
            <person name="Ma J."/>
        </authorList>
    </citation>
    <scope>NUCLEOTIDE SEQUENCE [LARGE SCALE GENOMIC DNA]</scope>
    <source>
        <strain evidence="6">CGMCC 4.7683</strain>
    </source>
</reference>
<dbReference type="EMBL" id="BNAY01000007">
    <property type="protein sequence ID" value="GHH28609.1"/>
    <property type="molecule type" value="Genomic_DNA"/>
</dbReference>
<keyword evidence="1" id="KW-0805">Transcription regulation</keyword>
<feature type="domain" description="STAS" evidence="3">
    <location>
        <begin position="14"/>
        <end position="118"/>
    </location>
</feature>
<name>A0ABQ3LXA5_9PSEU</name>
<keyword evidence="2" id="KW-0804">Transcription</keyword>
<dbReference type="InterPro" id="IPR005561">
    <property type="entry name" value="ANTAR"/>
</dbReference>
<evidence type="ECO:0000313" key="5">
    <source>
        <dbReference type="EMBL" id="GHH28609.1"/>
    </source>
</evidence>
<organism evidence="5 6">
    <name type="scientific">Amycolatopsis oliviviridis</name>
    <dbReference type="NCBI Taxonomy" id="1471590"/>
    <lineage>
        <taxon>Bacteria</taxon>
        <taxon>Bacillati</taxon>
        <taxon>Actinomycetota</taxon>
        <taxon>Actinomycetes</taxon>
        <taxon>Pseudonocardiales</taxon>
        <taxon>Pseudonocardiaceae</taxon>
        <taxon>Amycolatopsis</taxon>
    </lineage>
</organism>
<evidence type="ECO:0008006" key="7">
    <source>
        <dbReference type="Google" id="ProtNLM"/>
    </source>
</evidence>
<evidence type="ECO:0000313" key="6">
    <source>
        <dbReference type="Proteomes" id="UP000635387"/>
    </source>
</evidence>
<dbReference type="InterPro" id="IPR002645">
    <property type="entry name" value="STAS_dom"/>
</dbReference>
<protein>
    <recommendedName>
        <fullName evidence="7">ANTAR domain-containing protein</fullName>
    </recommendedName>
</protein>
<feature type="domain" description="ANTAR" evidence="4">
    <location>
        <begin position="293"/>
        <end position="354"/>
    </location>
</feature>
<gene>
    <name evidence="5" type="ORF">GCM10017790_59720</name>
</gene>
<evidence type="ECO:0000259" key="4">
    <source>
        <dbReference type="PROSITE" id="PS50921"/>
    </source>
</evidence>
<dbReference type="Pfam" id="PF03861">
    <property type="entry name" value="ANTAR"/>
    <property type="match status" value="1"/>
</dbReference>
<dbReference type="SMART" id="SM01012">
    <property type="entry name" value="ANTAR"/>
    <property type="match status" value="1"/>
</dbReference>
<evidence type="ECO:0000259" key="3">
    <source>
        <dbReference type="PROSITE" id="PS50801"/>
    </source>
</evidence>